<keyword evidence="5 7" id="KW-0472">Membrane</keyword>
<proteinExistence type="inferred from homology"/>
<dbReference type="EMBL" id="CP058580">
    <property type="protein sequence ID" value="QLG64190.1"/>
    <property type="molecule type" value="Genomic_DNA"/>
</dbReference>
<protein>
    <submittedName>
        <fullName evidence="8">AI-2E family transporter</fullName>
    </submittedName>
</protein>
<evidence type="ECO:0000256" key="2">
    <source>
        <dbReference type="ARBA" id="ARBA00009773"/>
    </source>
</evidence>
<feature type="transmembrane region" description="Helical" evidence="7">
    <location>
        <begin position="318"/>
        <end position="347"/>
    </location>
</feature>
<sequence length="402" mass="42279">MNDEGGGRAVAGHRVGWWAFVLALGAVAAYIAHSLIGLLVLGVFGYYATRPICRRLAGVVDSDALAAGATVLLVLVPILFVGFYAGFQIVQQAGQFLGGTPASLPLPGGIDLDAIPADSRRAAESAIRNPGQFLSNPRETTRSVVELGLAALSALVGALLLASLAVTLSYFLLANDDALAEGLRRLFGGRDTAAYAYATAVDEDLESVFFGNLLFVLAMTLVAAATYWGTNLVAPEGLRVPMPFVLAFLTGVASLVPLVVGKVVYVPVVAYLGVRAYLLDGSQAVFVGGLLVVYFLLLDVLPQTFLQPVITGRTIDKMLLLFAYLLGPVLFGWYGFFLLPILFVLMLETVRIVLPELVHGEPLTPTASMGESAGADPEPPERSEPPDGADGAAEDGAEPDSE</sequence>
<dbReference type="InterPro" id="IPR002549">
    <property type="entry name" value="AI-2E-like"/>
</dbReference>
<evidence type="ECO:0000256" key="1">
    <source>
        <dbReference type="ARBA" id="ARBA00004141"/>
    </source>
</evidence>
<keyword evidence="8" id="KW-0614">Plasmid</keyword>
<dbReference type="KEGG" id="halu:HUG12_20590"/>
<feature type="transmembrane region" description="Helical" evidence="7">
    <location>
        <begin position="147"/>
        <end position="173"/>
    </location>
</feature>
<accession>A0A7D5LDN0</accession>
<name>A0A7D5LDN0_9EURY</name>
<geneLocation type="plasmid" evidence="8 9">
    <name>unnamed1</name>
</geneLocation>
<dbReference type="AlphaFoldDB" id="A0A7D5LDN0"/>
<reference evidence="8 9" key="1">
    <citation type="submission" date="2020-06" db="EMBL/GenBank/DDBJ databases">
        <title>NJ-3-1, isolated from saline soil.</title>
        <authorList>
            <person name="Cui H.L."/>
            <person name="Shi X."/>
        </authorList>
    </citation>
    <scope>NUCLEOTIDE SEQUENCE [LARGE SCALE GENOMIC DNA]</scope>
    <source>
        <strain evidence="8 9">NJ-3-1</strain>
        <plasmid evidence="8 9">unnamed1</plasmid>
    </source>
</reference>
<dbReference type="OrthoDB" id="282734at2157"/>
<evidence type="ECO:0000256" key="6">
    <source>
        <dbReference type="SAM" id="MobiDB-lite"/>
    </source>
</evidence>
<evidence type="ECO:0000256" key="7">
    <source>
        <dbReference type="SAM" id="Phobius"/>
    </source>
</evidence>
<feature type="compositionally biased region" description="Acidic residues" evidence="6">
    <location>
        <begin position="392"/>
        <end position="402"/>
    </location>
</feature>
<keyword evidence="3 7" id="KW-0812">Transmembrane</keyword>
<evidence type="ECO:0000256" key="3">
    <source>
        <dbReference type="ARBA" id="ARBA00022692"/>
    </source>
</evidence>
<evidence type="ECO:0000313" key="8">
    <source>
        <dbReference type="EMBL" id="QLG64190.1"/>
    </source>
</evidence>
<dbReference type="RefSeq" id="WP_179270773.1">
    <property type="nucleotide sequence ID" value="NZ_CP058580.1"/>
</dbReference>
<feature type="transmembrane region" description="Helical" evidence="7">
    <location>
        <begin position="285"/>
        <end position="306"/>
    </location>
</feature>
<keyword evidence="9" id="KW-1185">Reference proteome</keyword>
<dbReference type="GeneID" id="56039911"/>
<feature type="region of interest" description="Disordered" evidence="6">
    <location>
        <begin position="363"/>
        <end position="402"/>
    </location>
</feature>
<organism evidence="8 9">
    <name type="scientific">Halorarum salinum</name>
    <dbReference type="NCBI Taxonomy" id="2743089"/>
    <lineage>
        <taxon>Archaea</taxon>
        <taxon>Methanobacteriati</taxon>
        <taxon>Methanobacteriota</taxon>
        <taxon>Stenosarchaea group</taxon>
        <taxon>Halobacteria</taxon>
        <taxon>Halobacteriales</taxon>
        <taxon>Haloferacaceae</taxon>
        <taxon>Halorarum</taxon>
    </lineage>
</organism>
<evidence type="ECO:0000313" key="9">
    <source>
        <dbReference type="Proteomes" id="UP000509626"/>
    </source>
</evidence>
<dbReference type="GO" id="GO:0016020">
    <property type="term" value="C:membrane"/>
    <property type="evidence" value="ECO:0007669"/>
    <property type="project" value="UniProtKB-SubCell"/>
</dbReference>
<feature type="transmembrane region" description="Helical" evidence="7">
    <location>
        <begin position="64"/>
        <end position="87"/>
    </location>
</feature>
<dbReference type="Proteomes" id="UP000509626">
    <property type="component" value="Plasmid unnamed1"/>
</dbReference>
<evidence type="ECO:0000256" key="5">
    <source>
        <dbReference type="ARBA" id="ARBA00023136"/>
    </source>
</evidence>
<feature type="transmembrane region" description="Helical" evidence="7">
    <location>
        <begin position="17"/>
        <end position="44"/>
    </location>
</feature>
<dbReference type="Pfam" id="PF01594">
    <property type="entry name" value="AI-2E_transport"/>
    <property type="match status" value="1"/>
</dbReference>
<keyword evidence="4 7" id="KW-1133">Transmembrane helix</keyword>
<gene>
    <name evidence="8" type="ORF">HUG12_20590</name>
</gene>
<comment type="similarity">
    <text evidence="2">Belongs to the autoinducer-2 exporter (AI-2E) (TC 2.A.86) family.</text>
</comment>
<comment type="subcellular location">
    <subcellularLocation>
        <location evidence="1">Membrane</location>
        <topology evidence="1">Multi-pass membrane protein</topology>
    </subcellularLocation>
</comment>
<feature type="transmembrane region" description="Helical" evidence="7">
    <location>
        <begin position="209"/>
        <end position="230"/>
    </location>
</feature>
<evidence type="ECO:0000256" key="4">
    <source>
        <dbReference type="ARBA" id="ARBA00022989"/>
    </source>
</evidence>
<feature type="transmembrane region" description="Helical" evidence="7">
    <location>
        <begin position="242"/>
        <end position="265"/>
    </location>
</feature>